<accession>A0A0P1NUZ0</accession>
<accession>A0A0P1P7L2</accession>
<dbReference type="FunFam" id="3.50.50.100:FF:000017">
    <property type="entry name" value="Sulfide-quinone reductase"/>
    <property type="match status" value="1"/>
</dbReference>
<accession>A0A0N7MNX3</accession>
<keyword evidence="5" id="KW-0547">Nucleotide-binding</keyword>
<evidence type="ECO:0000313" key="18">
    <source>
        <dbReference type="Proteomes" id="UP000182011"/>
    </source>
</evidence>
<feature type="domain" description="FAD/NAD(P)-binding" evidence="15">
    <location>
        <begin position="3"/>
        <end position="289"/>
    </location>
</feature>
<evidence type="ECO:0000256" key="13">
    <source>
        <dbReference type="ARBA" id="ARBA00071264"/>
    </source>
</evidence>
<dbReference type="GO" id="GO:0016020">
    <property type="term" value="C:membrane"/>
    <property type="evidence" value="ECO:0007669"/>
    <property type="project" value="UniProtKB-SubCell"/>
</dbReference>
<proteinExistence type="inferred from homology"/>
<evidence type="ECO:0000313" key="17">
    <source>
        <dbReference type="EMBL" id="CUU04387.1"/>
    </source>
</evidence>
<dbReference type="STRING" id="1633631.GCA_001442925_01001"/>
<evidence type="ECO:0000256" key="2">
    <source>
        <dbReference type="ARBA" id="ARBA00004170"/>
    </source>
</evidence>
<evidence type="ECO:0000256" key="5">
    <source>
        <dbReference type="ARBA" id="ARBA00022741"/>
    </source>
</evidence>
<dbReference type="SUPFAM" id="SSF51905">
    <property type="entry name" value="FAD/NAD(P)-binding domain"/>
    <property type="match status" value="2"/>
</dbReference>
<evidence type="ECO:0000256" key="3">
    <source>
        <dbReference type="ARBA" id="ARBA00022630"/>
    </source>
</evidence>
<evidence type="ECO:0000256" key="12">
    <source>
        <dbReference type="ARBA" id="ARBA00066453"/>
    </source>
</evidence>
<comment type="cofactor">
    <cofactor evidence="1">
        <name>FAD</name>
        <dbReference type="ChEBI" id="CHEBI:57692"/>
    </cofactor>
</comment>
<sequence>MAKILVLGGSFAGLTAALDLKRKLKDKADITVISKTKNFVFIPSLIWVPFGWRKPEDISFEIKPMLEDRGINFIHAEATKIIPEKNQVETTAGTYNYDFLLIATGPDLNFSEVEGLGPHNGYTTSICTVDHALHAGKKWDEFIKEPGPIVIGATQKASCFGAAYEYVFNIEYAARKAGIRDKVSITFVTAEPFLGNFGIGGVGNSQKMTEFFFKKLGIRGITNVAIEKITEDKIYLSNGEVLPYKYAMIIPPFLGVKAIRDSGIGNEAGFIPVDDTYKHINYDNIYAAGVAVAIKYPEPTPIPIGVPKTGYMSEVMARVAADNIASRVLETNHAKKLKFEDIAPLCVMDTGNMGVLFIASRVFKPRKYHILFPGPWSHWVKVWFEKYYLWKMRNGYSQLP</sequence>
<keyword evidence="8" id="KW-0472">Membrane</keyword>
<dbReference type="Proteomes" id="UP000182200">
    <property type="component" value="Unassembled WGS sequence"/>
</dbReference>
<accession>A0A0S4N1D5</accession>
<dbReference type="Gene3D" id="3.50.50.100">
    <property type="match status" value="1"/>
</dbReference>
<reference evidence="17 18" key="1">
    <citation type="submission" date="2015-11" db="EMBL/GenBank/DDBJ databases">
        <authorList>
            <person name="Zhang Y."/>
            <person name="Guo Z."/>
        </authorList>
    </citation>
    <scope>NUCLEOTIDE SEQUENCE [LARGE SCALE GENOMIC DNA]</scope>
    <source>
        <strain evidence="17">JGI-4</strain>
    </source>
</reference>
<evidence type="ECO:0000256" key="11">
    <source>
        <dbReference type="ARBA" id="ARBA00060891"/>
    </source>
</evidence>
<accession>A0A0P1MDD4</accession>
<comment type="similarity">
    <text evidence="11">Belongs to the SQRD family.</text>
</comment>
<keyword evidence="3" id="KW-0285">Flavoprotein</keyword>
<evidence type="ECO:0000256" key="10">
    <source>
        <dbReference type="ARBA" id="ARBA00054727"/>
    </source>
</evidence>
<evidence type="ECO:0000313" key="16">
    <source>
        <dbReference type="EMBL" id="CUS90821.1"/>
    </source>
</evidence>
<keyword evidence="7" id="KW-0560">Oxidoreductase</keyword>
<protein>
    <recommendedName>
        <fullName evidence="13">Sulfide-quinone reductase</fullName>
        <ecNumber evidence="12">1.8.5.4</ecNumber>
    </recommendedName>
    <alternativeName>
        <fullName evidence="14">Sulfide:quinone oxidoreductase</fullName>
    </alternativeName>
</protein>
<comment type="catalytic activity">
    <reaction evidence="9">
        <text>n a quinone + n hydrogen sulfide + n H(+) = polysulfur(n-2) + n a quinol</text>
        <dbReference type="Rhea" id="RHEA:30239"/>
        <dbReference type="Rhea" id="RHEA-COMP:19475"/>
        <dbReference type="ChEBI" id="CHEBI:15378"/>
        <dbReference type="ChEBI" id="CHEBI:17909"/>
        <dbReference type="ChEBI" id="CHEBI:24646"/>
        <dbReference type="ChEBI" id="CHEBI:29919"/>
        <dbReference type="ChEBI" id="CHEBI:132124"/>
        <dbReference type="EC" id="1.8.5.4"/>
    </reaction>
</comment>
<dbReference type="Proteomes" id="UP000182011">
    <property type="component" value="Unassembled WGS sequence"/>
</dbReference>
<dbReference type="EMBL" id="CZVI01000022">
    <property type="protein sequence ID" value="CUS90821.1"/>
    <property type="molecule type" value="Genomic_DNA"/>
</dbReference>
<dbReference type="InterPro" id="IPR036188">
    <property type="entry name" value="FAD/NAD-bd_sf"/>
</dbReference>
<organism evidence="17 18">
    <name type="scientific">Candidatus Kryptonium thompsonii</name>
    <dbReference type="NCBI Taxonomy" id="1633631"/>
    <lineage>
        <taxon>Bacteria</taxon>
        <taxon>Pseudomonadati</taxon>
        <taxon>Candidatus Kryptoniota</taxon>
        <taxon>Candidatus Kryptonium</taxon>
    </lineage>
</organism>
<gene>
    <name evidence="17" type="ORF">JGI4_01002</name>
    <name evidence="16" type="ORF">JGI8_01474</name>
</gene>
<keyword evidence="6" id="KW-0274">FAD</keyword>
<evidence type="ECO:0000256" key="6">
    <source>
        <dbReference type="ARBA" id="ARBA00022827"/>
    </source>
</evidence>
<dbReference type="AlphaFoldDB" id="A0A0P1MDD4"/>
<dbReference type="GO" id="GO:0070224">
    <property type="term" value="F:sulfide:quinone oxidoreductase activity"/>
    <property type="evidence" value="ECO:0007669"/>
    <property type="project" value="UniProtKB-EC"/>
</dbReference>
<evidence type="ECO:0000313" key="19">
    <source>
        <dbReference type="Proteomes" id="UP000182200"/>
    </source>
</evidence>
<dbReference type="PANTHER" id="PTHR43755:SF1">
    <property type="entry name" value="FAD-DEPENDENT PYRIDINE NUCLEOTIDE-DISULPHIDE OXIDOREDUCTASE"/>
    <property type="match status" value="1"/>
</dbReference>
<evidence type="ECO:0000256" key="1">
    <source>
        <dbReference type="ARBA" id="ARBA00001974"/>
    </source>
</evidence>
<name>A0A0P1MDD4_9BACT</name>
<evidence type="ECO:0000256" key="9">
    <source>
        <dbReference type="ARBA" id="ARBA00050821"/>
    </source>
</evidence>
<comment type="function">
    <text evidence="10">Catalyzes the oxidation of hydrogen sulfide, with the help of a quinone. Consecutive reaction cycles lead to the accumulation of a polysulfide product on the active site Cys residues; these products are released when they exceed a critical length, typically as cyclooctasulfur.</text>
</comment>
<comment type="subcellular location">
    <subcellularLocation>
        <location evidence="2">Membrane</location>
        <topology evidence="2">Peripheral membrane protein</topology>
    </subcellularLocation>
</comment>
<reference evidence="16 19" key="2">
    <citation type="submission" date="2015-11" db="EMBL/GenBank/DDBJ databases">
        <authorList>
            <person name="Varghese N."/>
        </authorList>
    </citation>
    <scope>NUCLEOTIDE SEQUENCE [LARGE SCALE GENOMIC DNA]</scope>
    <source>
        <strain evidence="16 19">JGI-8</strain>
    </source>
</reference>
<dbReference type="EMBL" id="FAOP01000004">
    <property type="protein sequence ID" value="CUU04387.1"/>
    <property type="molecule type" value="Genomic_DNA"/>
</dbReference>
<dbReference type="InterPro" id="IPR052541">
    <property type="entry name" value="SQRD"/>
</dbReference>
<evidence type="ECO:0000256" key="4">
    <source>
        <dbReference type="ARBA" id="ARBA00022719"/>
    </source>
</evidence>
<dbReference type="PANTHER" id="PTHR43755">
    <property type="match status" value="1"/>
</dbReference>
<evidence type="ECO:0000256" key="14">
    <source>
        <dbReference type="ARBA" id="ARBA00081101"/>
    </source>
</evidence>
<dbReference type="GO" id="GO:0000166">
    <property type="term" value="F:nucleotide binding"/>
    <property type="evidence" value="ECO:0007669"/>
    <property type="project" value="UniProtKB-KW"/>
</dbReference>
<keyword evidence="4" id="KW-0874">Quinone</keyword>
<evidence type="ECO:0000256" key="7">
    <source>
        <dbReference type="ARBA" id="ARBA00023002"/>
    </source>
</evidence>
<accession>A0A0P1M7L1</accession>
<dbReference type="Pfam" id="PF07992">
    <property type="entry name" value="Pyr_redox_2"/>
    <property type="match status" value="1"/>
</dbReference>
<dbReference type="GO" id="GO:0048038">
    <property type="term" value="F:quinone binding"/>
    <property type="evidence" value="ECO:0007669"/>
    <property type="project" value="UniProtKB-KW"/>
</dbReference>
<dbReference type="EC" id="1.8.5.4" evidence="12"/>
<keyword evidence="19" id="KW-1185">Reference proteome</keyword>
<dbReference type="RefSeq" id="WP_075427749.1">
    <property type="nucleotide sequence ID" value="NZ_CZVI01000022.1"/>
</dbReference>
<evidence type="ECO:0000256" key="8">
    <source>
        <dbReference type="ARBA" id="ARBA00023136"/>
    </source>
</evidence>
<evidence type="ECO:0000259" key="15">
    <source>
        <dbReference type="Pfam" id="PF07992"/>
    </source>
</evidence>
<dbReference type="InterPro" id="IPR023753">
    <property type="entry name" value="FAD/NAD-binding_dom"/>
</dbReference>